<evidence type="ECO:0000313" key="1">
    <source>
        <dbReference type="EMBL" id="KAG2428649.1"/>
    </source>
</evidence>
<dbReference type="AlphaFoldDB" id="A0A835SKF2"/>
<name>A0A835SKF2_CHLIN</name>
<reference evidence="1" key="1">
    <citation type="journal article" date="2020" name="bioRxiv">
        <title>Comparative genomics of Chlamydomonas.</title>
        <authorList>
            <person name="Craig R.J."/>
            <person name="Hasan A.R."/>
            <person name="Ness R.W."/>
            <person name="Keightley P.D."/>
        </authorList>
    </citation>
    <scope>NUCLEOTIDE SEQUENCE</scope>
    <source>
        <strain evidence="1">SAG 7.73</strain>
    </source>
</reference>
<comment type="caution">
    <text evidence="1">The sequence shown here is derived from an EMBL/GenBank/DDBJ whole genome shotgun (WGS) entry which is preliminary data.</text>
</comment>
<organism evidence="1 2">
    <name type="scientific">Chlamydomonas incerta</name>
    <dbReference type="NCBI Taxonomy" id="51695"/>
    <lineage>
        <taxon>Eukaryota</taxon>
        <taxon>Viridiplantae</taxon>
        <taxon>Chlorophyta</taxon>
        <taxon>core chlorophytes</taxon>
        <taxon>Chlorophyceae</taxon>
        <taxon>CS clade</taxon>
        <taxon>Chlamydomonadales</taxon>
        <taxon>Chlamydomonadaceae</taxon>
        <taxon>Chlamydomonas</taxon>
    </lineage>
</organism>
<dbReference type="OrthoDB" id="529236at2759"/>
<proteinExistence type="predicted"/>
<accession>A0A835SKF2</accession>
<protein>
    <recommendedName>
        <fullName evidence="3">Glycosyltransferase family 92 protein</fullName>
    </recommendedName>
</protein>
<evidence type="ECO:0000313" key="2">
    <source>
        <dbReference type="Proteomes" id="UP000650467"/>
    </source>
</evidence>
<gene>
    <name evidence="1" type="ORF">HXX76_011354</name>
</gene>
<dbReference type="Proteomes" id="UP000650467">
    <property type="component" value="Unassembled WGS sequence"/>
</dbReference>
<sequence>MLPGQVPAVHALIWVEALDRLNHTAWDGVARMAIDPAVWQPKLTLVMDDGQEVAGEQVYAAAPLALWNQVQPLDVTFTLPAQHSSAGGGAAAVGGGEREQQCFKVWEASFPDNKAPFCLPPFSAALCHRLAPSATYTPDRPALWSVLIPFRSMGTPWAAHVGRTAARLQHHLAYLREMGAAGVLLYSDALTRRALEAEASVQRFLREGRLLFVTWDMMERRTYQWDHHMVYGHALLGLAGCGTNLWLQLTDLDEMMFSVYGNTWLRVHSCLVESAMSRTAAAAAAPEAPAPAVFRLYRVDVLSSRVDPEAEAALWYTPTAAAAAAEPAGAAAELAGRPAPHPLDYYDRIAKTPLWTGKMVACPAARVVDSWAHDARAVLGSRHEGNASCAFILHVKNYWQVCVAVRPRAYYNASVFEPFRFLAFRTTAARAARRGQDSEQDSRG</sequence>
<dbReference type="EMBL" id="JAEHOC010000033">
    <property type="protein sequence ID" value="KAG2428649.1"/>
    <property type="molecule type" value="Genomic_DNA"/>
</dbReference>
<keyword evidence="2" id="KW-1185">Reference proteome</keyword>
<evidence type="ECO:0008006" key="3">
    <source>
        <dbReference type="Google" id="ProtNLM"/>
    </source>
</evidence>